<dbReference type="InterPro" id="IPR036396">
    <property type="entry name" value="Cyt_P450_sf"/>
</dbReference>
<dbReference type="InterPro" id="IPR017972">
    <property type="entry name" value="Cyt_P450_CS"/>
</dbReference>
<comment type="cofactor">
    <cofactor evidence="1">
        <name>heme</name>
        <dbReference type="ChEBI" id="CHEBI:30413"/>
    </cofactor>
</comment>
<dbReference type="SUPFAM" id="SSF48264">
    <property type="entry name" value="Cytochrome P450"/>
    <property type="match status" value="1"/>
</dbReference>
<organism evidence="9 10">
    <name type="scientific">Pseudonocardia xishanensis</name>
    <dbReference type="NCBI Taxonomy" id="630995"/>
    <lineage>
        <taxon>Bacteria</taxon>
        <taxon>Bacillati</taxon>
        <taxon>Actinomycetota</taxon>
        <taxon>Actinomycetes</taxon>
        <taxon>Pseudonocardiales</taxon>
        <taxon>Pseudonocardiaceae</taxon>
        <taxon>Pseudonocardia</taxon>
    </lineage>
</organism>
<dbReference type="EMBL" id="BAABGT010000083">
    <property type="protein sequence ID" value="GAA4554506.1"/>
    <property type="molecule type" value="Genomic_DNA"/>
</dbReference>
<reference evidence="10" key="1">
    <citation type="journal article" date="2019" name="Int. J. Syst. Evol. Microbiol.">
        <title>The Global Catalogue of Microorganisms (GCM) 10K type strain sequencing project: providing services to taxonomists for standard genome sequencing and annotation.</title>
        <authorList>
            <consortium name="The Broad Institute Genomics Platform"/>
            <consortium name="The Broad Institute Genome Sequencing Center for Infectious Disease"/>
            <person name="Wu L."/>
            <person name="Ma J."/>
        </authorList>
    </citation>
    <scope>NUCLEOTIDE SEQUENCE [LARGE SCALE GENOMIC DNA]</scope>
    <source>
        <strain evidence="10">JCM 17906</strain>
    </source>
</reference>
<accession>A0ABP8S0P9</accession>
<dbReference type="Gene3D" id="1.10.630.10">
    <property type="entry name" value="Cytochrome P450"/>
    <property type="match status" value="1"/>
</dbReference>
<evidence type="ECO:0000256" key="5">
    <source>
        <dbReference type="ARBA" id="ARBA00023002"/>
    </source>
</evidence>
<keyword evidence="7 8" id="KW-0503">Monooxygenase</keyword>
<dbReference type="PANTHER" id="PTHR46696:SF5">
    <property type="entry name" value="CYTOCHROME P450 BJ-1"/>
    <property type="match status" value="1"/>
</dbReference>
<evidence type="ECO:0000256" key="7">
    <source>
        <dbReference type="ARBA" id="ARBA00023033"/>
    </source>
</evidence>
<dbReference type="PROSITE" id="PS00086">
    <property type="entry name" value="CYTOCHROME_P450"/>
    <property type="match status" value="1"/>
</dbReference>
<comment type="caution">
    <text evidence="9">The sequence shown here is derived from an EMBL/GenBank/DDBJ whole genome shotgun (WGS) entry which is preliminary data.</text>
</comment>
<sequence length="401" mass="43927">MAVPVPYPLPLRQDEVLAPPLERDFAELRSISPLVRATFPFGGEGWIALGYKEVKAVLSDSRFSLAEAMRGDHPRIRITEGGPPFPPSFTQLDPPEHTKQRGVLMKHLTVKRVRALRPAIEKIVGEQLDAIERKGPPADFATDFAQDIPVRVLCHLLGVPATERARFLADASPLANSRVVDVEEAARLFASLTEYFGELVARKRAHPTDDLLSALVHDTELGGLWTTEELHGVGVVLLIAGHDATAAILGGILRWLVHQPHTYASLRDEPEMIPKAFEEFVRFLPAGLAGTRSRIAMEDVTIGDVTIAAGEAVLPIVHAANFDESEFAHAGELDLNRSASPHVAFGHGAHSCVGSQLARVEIDVAVRATLQRFERLVAVDPDPEWRQQILLRGPKSIPVTW</sequence>
<evidence type="ECO:0000313" key="10">
    <source>
        <dbReference type="Proteomes" id="UP001501598"/>
    </source>
</evidence>
<dbReference type="InterPro" id="IPR002397">
    <property type="entry name" value="Cyt_P450_B"/>
</dbReference>
<name>A0ABP8S0P9_9PSEU</name>
<dbReference type="PANTHER" id="PTHR46696">
    <property type="entry name" value="P450, PUTATIVE (EUROFUNG)-RELATED"/>
    <property type="match status" value="1"/>
</dbReference>
<keyword evidence="10" id="KW-1185">Reference proteome</keyword>
<dbReference type="RefSeq" id="WP_345424109.1">
    <property type="nucleotide sequence ID" value="NZ_BAABGT010000083.1"/>
</dbReference>
<dbReference type="Proteomes" id="UP001501598">
    <property type="component" value="Unassembled WGS sequence"/>
</dbReference>
<keyword evidence="4 8" id="KW-0479">Metal-binding</keyword>
<dbReference type="CDD" id="cd11031">
    <property type="entry name" value="Cyp158A-like"/>
    <property type="match status" value="1"/>
</dbReference>
<protein>
    <submittedName>
        <fullName evidence="9">Cytochrome P450</fullName>
    </submittedName>
</protein>
<evidence type="ECO:0000256" key="2">
    <source>
        <dbReference type="ARBA" id="ARBA00010617"/>
    </source>
</evidence>
<evidence type="ECO:0000256" key="6">
    <source>
        <dbReference type="ARBA" id="ARBA00023004"/>
    </source>
</evidence>
<keyword evidence="3 8" id="KW-0349">Heme</keyword>
<proteinExistence type="inferred from homology"/>
<gene>
    <name evidence="9" type="ORF">GCM10023175_52550</name>
</gene>
<keyword evidence="5 8" id="KW-0560">Oxidoreductase</keyword>
<keyword evidence="6 8" id="KW-0408">Iron</keyword>
<evidence type="ECO:0000256" key="1">
    <source>
        <dbReference type="ARBA" id="ARBA00001971"/>
    </source>
</evidence>
<evidence type="ECO:0000256" key="8">
    <source>
        <dbReference type="RuleBase" id="RU000461"/>
    </source>
</evidence>
<dbReference type="Pfam" id="PF00067">
    <property type="entry name" value="p450"/>
    <property type="match status" value="1"/>
</dbReference>
<dbReference type="InterPro" id="IPR001128">
    <property type="entry name" value="Cyt_P450"/>
</dbReference>
<comment type="similarity">
    <text evidence="2 8">Belongs to the cytochrome P450 family.</text>
</comment>
<dbReference type="PRINTS" id="PR00359">
    <property type="entry name" value="BP450"/>
</dbReference>
<evidence type="ECO:0000313" key="9">
    <source>
        <dbReference type="EMBL" id="GAA4554506.1"/>
    </source>
</evidence>
<evidence type="ECO:0000256" key="4">
    <source>
        <dbReference type="ARBA" id="ARBA00022723"/>
    </source>
</evidence>
<evidence type="ECO:0000256" key="3">
    <source>
        <dbReference type="ARBA" id="ARBA00022617"/>
    </source>
</evidence>